<feature type="domain" description="Ferrous iron transporter FeoA-like" evidence="2">
    <location>
        <begin position="2"/>
        <end position="70"/>
    </location>
</feature>
<dbReference type="InterPro" id="IPR007167">
    <property type="entry name" value="Fe-transptr_FeoA-like"/>
</dbReference>
<dbReference type="AlphaFoldDB" id="A0A1H6KAI1"/>
<name>A0A1H6KAI1_RUMFL</name>
<gene>
    <name evidence="3" type="ORF">SAMN02910265_02307</name>
</gene>
<dbReference type="InterPro" id="IPR038157">
    <property type="entry name" value="FeoA_core_dom"/>
</dbReference>
<protein>
    <submittedName>
        <fullName evidence="3">Ferrous iron transport protein A</fullName>
    </submittedName>
</protein>
<dbReference type="Pfam" id="PF04023">
    <property type="entry name" value="FeoA"/>
    <property type="match status" value="1"/>
</dbReference>
<evidence type="ECO:0000259" key="2">
    <source>
        <dbReference type="SMART" id="SM00899"/>
    </source>
</evidence>
<dbReference type="InterPro" id="IPR053184">
    <property type="entry name" value="FeoA-like"/>
</dbReference>
<evidence type="ECO:0000313" key="3">
    <source>
        <dbReference type="EMBL" id="SEH72076.1"/>
    </source>
</evidence>
<dbReference type="Proteomes" id="UP000183190">
    <property type="component" value="Unassembled WGS sequence"/>
</dbReference>
<accession>A0A1H6KAI1</accession>
<dbReference type="OrthoDB" id="5984at2"/>
<reference evidence="3 4" key="1">
    <citation type="submission" date="2016-10" db="EMBL/GenBank/DDBJ databases">
        <authorList>
            <person name="de Groot N.N."/>
        </authorList>
    </citation>
    <scope>NUCLEOTIDE SEQUENCE [LARGE SCALE GENOMIC DNA]</scope>
    <source>
        <strain evidence="3 4">YAD2003</strain>
    </source>
</reference>
<dbReference type="SUPFAM" id="SSF50037">
    <property type="entry name" value="C-terminal domain of transcriptional repressors"/>
    <property type="match status" value="1"/>
</dbReference>
<keyword evidence="1" id="KW-0408">Iron</keyword>
<dbReference type="PANTHER" id="PTHR43151:SF1">
    <property type="entry name" value="SSR2333 PROTEIN"/>
    <property type="match status" value="1"/>
</dbReference>
<dbReference type="EMBL" id="FNWV01000008">
    <property type="protein sequence ID" value="SEH72076.1"/>
    <property type="molecule type" value="Genomic_DNA"/>
</dbReference>
<evidence type="ECO:0000256" key="1">
    <source>
        <dbReference type="ARBA" id="ARBA00023004"/>
    </source>
</evidence>
<evidence type="ECO:0000313" key="4">
    <source>
        <dbReference type="Proteomes" id="UP000183190"/>
    </source>
</evidence>
<dbReference type="GO" id="GO:0046914">
    <property type="term" value="F:transition metal ion binding"/>
    <property type="evidence" value="ECO:0007669"/>
    <property type="project" value="InterPro"/>
</dbReference>
<dbReference type="Gene3D" id="2.30.30.90">
    <property type="match status" value="1"/>
</dbReference>
<dbReference type="RefSeq" id="WP_074717498.1">
    <property type="nucleotide sequence ID" value="NZ_FNWV01000008.1"/>
</dbReference>
<dbReference type="InterPro" id="IPR008988">
    <property type="entry name" value="Transcriptional_repressor_C"/>
</dbReference>
<dbReference type="PANTHER" id="PTHR43151">
    <property type="entry name" value="FEOA FAMILY PROTEIN"/>
    <property type="match status" value="1"/>
</dbReference>
<proteinExistence type="predicted"/>
<sequence length="70" mass="7655">MMPLSLAEPEKELTIKKLGGTPEIRQHLENLGFTVGGTVKLINVLGENVIVKVKESRIAIGADMARRIMV</sequence>
<dbReference type="SMART" id="SM00899">
    <property type="entry name" value="FeoA"/>
    <property type="match status" value="1"/>
</dbReference>
<organism evidence="3 4">
    <name type="scientific">Ruminococcus flavefaciens</name>
    <dbReference type="NCBI Taxonomy" id="1265"/>
    <lineage>
        <taxon>Bacteria</taxon>
        <taxon>Bacillati</taxon>
        <taxon>Bacillota</taxon>
        <taxon>Clostridia</taxon>
        <taxon>Eubacteriales</taxon>
        <taxon>Oscillospiraceae</taxon>
        <taxon>Ruminococcus</taxon>
    </lineage>
</organism>